<dbReference type="InterPro" id="IPR027417">
    <property type="entry name" value="P-loop_NTPase"/>
</dbReference>
<dbReference type="PROSITE" id="PS51192">
    <property type="entry name" value="HELICASE_ATP_BIND_1"/>
    <property type="match status" value="1"/>
</dbReference>
<evidence type="ECO:0000256" key="1">
    <source>
        <dbReference type="ARBA" id="ARBA00022484"/>
    </source>
</evidence>
<protein>
    <submittedName>
        <fullName evidence="6">Polyprotein</fullName>
    </submittedName>
</protein>
<keyword evidence="3" id="KW-0548">Nucleotidyltransferase</keyword>
<dbReference type="SUPFAM" id="SSF56672">
    <property type="entry name" value="DNA/RNA polymerases"/>
    <property type="match status" value="1"/>
</dbReference>
<dbReference type="SUPFAM" id="SSF52540">
    <property type="entry name" value="P-loop containing nucleoside triphosphate hydrolases"/>
    <property type="match status" value="1"/>
</dbReference>
<dbReference type="InterPro" id="IPR014001">
    <property type="entry name" value="Helicase_ATP-bd"/>
</dbReference>
<keyword evidence="4" id="KW-0175">Coiled coil</keyword>
<sequence>MTELEIERSTVAARIAELTQDTFPIPDGSTEISVTTNAFYNRYEYEPHTFAMAVTRHVRAIVTCVEEEDPEKYAPPKTSDAIIINPEFDPDATVKTLIAEACEELENNPELYDIDDFVLHSAILAEGAKEQGMPEDLAYHGAVLALHDFVMSYPIPDEVSVWRQKFAPVRNIRNINEYLQRFSIWIHSNAHKLPIGLREFLFSLYRWIEGVGAKLKTYAIKIYHGCVYIGDRIALVSTKLWEEFSDFITPLFDYLFGGKMSKRVKAVWALGGVARNPSLAHQRRLQESYAFAKYERHQGFNQAYKDALDDIVKNLPADMTEARLFPQSKYAGNLIRTKKIPEPLQADFDWLTRPREQYRPANAPPRPVMGVTEAIAAYMEKDQSDPEVKSLRASLAAIERDSSLDEDMKQARIHSIANDFLSQHRELSNITHDAFLTRQVAQRLERGSKQTVDHVHEVKRHPGTMFEMQERYAYLGLKFDPKVERIPDTFDTLSEEKKALYDDVARHIVAKWPERYQNRKLTSPEALMNYLEWDRGAGPMFEMSWKHRQAANAALRNLNYKETMHYKYDTTTRFRMWESGLGAAVLRQAYADAKSGKVDVQQFGAFVKSQPTPVSKLARGVTFMPITQWFKGMMECFAQNQRVTGRTTYIGKNMPGGAHMREFFEKVRQLPVLGEGDATQMDSRFEAGILYGLGRIAHHAWTWGSPSVENGAAIASHKSERYKALADGWILNLHVGNKDGLKPRFHLVNALTRLDEGKPVEIEVKGQRRFFFSKNANTMRLVQTAVDQLRQGFDDSYVPTSASLADYIGINEERIMQGARLDPSVNCRPLLNNVTQKIRGGATGLEDTTDLNTDGKKIGTIAALVTFGRLIGHPISVSQAMDEANYIEAHTSDDNIFGIDPLRLYGITAEEFTRQRPAFMQAFAENNLIMTFLFHEGEENGVRGRYLEYLSYFSRPLTLRDRANIQAVNSAYTKAGIFGPDKKQSELLDPLSGLPPTDVVYINTKAMDARQTAQNAYKQHDFRDRYLLATVQRDIGQAQLKAFNFQSYCVNLSTYHTNAVRYLAGALEPKNARPDDPLFNVCRHPETRTAILPTDPELRRWIESHFHPQEETAGGRQSTYVRYRIDGNVMTKSMPASLANRLPAEFRARLQELKQSQFPAYQKVVYDYFKPTKTPLDKADRIWKKINKGVLGSDEAIKDVLNDMRRVFEKMPKKFTRGITPTLDMVHPDEIFSGSGRVEASIYTKYETDCNRTGTMPTASGYQRLVNRSPYAGCCNAMAAFHDFNTPDGWRKLHEHPDFVYRNATVAISIMYGFTWLVERFILAIPFLGTAWYIMMFYLIDISKCYAVLGLLRWHTTMDADPYIAGLMPRDVYIHSKRASDWLAGFIPIEVFYILRFDLILDPVSETFSRIARILQHAQHTTPMTSTQPGAIQNEWEPVAASLIEQLIAKSAAGLTSVVSVKGPTGTGKSTFLVYALMRLWLMEKGGKLHLVAPFNVLRDDWSLPSWFAIGNHDTPEAEKASQYQVLKGNVALRPNAKIYLSTYGHFQQRIQSGEIKANDLVCMDEGHLGGPAQVMVQRLLEKHGISFIYLSATPAQVKGLDQGELFDATEMITQKNRKLVVTFPESTPQISMYQQMLKKTEKDPQLGFSHREMAQRCIMKVNTYGEIAKTIAALDEERKNDPEGIPMAFEFSSNTFKSEKAEREAYCAKGRYIIVATDVIGVGYDIKPPAYSIIDNGLTIQEHQGYLQRPMNSTRDQMEQFHGRVGRNSSDRNGLVYCTENAGTGIQAQQYGSGSYYVHEEVCKAIGVPQLRELPYQGCMRDFNYFDIKPDIVGPLRSGLIFTFLAALSGVDPREMPVFYRRFAEQGFSLPEEYEWLSARMLASGQTLHQVPAWAAIATVMLQDPFIVRIEGNQLVGRTEGPEKELSCAGAIYPRAGQWMSYHELSRAKNTVRVKAKITTEGEAFEAIRAELEKENQELRDKLAGRRAQGISKSAYLATQMRHQLDLRNNTARLAGVTAAATVTEEINRLKPRIAASIARNVANATKDALWDAGLDSARVRAGLQSQLSEQSARLPNVKDAVKAAISEIQAPYQIDQVPEEDSQEAEANRLASRAALDNALSSFKSPAYLSESELKTRKEQRRKLNDAYRKWMSQTEKAGINASLTLDCWKQRQTAIVNRMLETNSVVVGIRGNEKKGYVMQWKDEMSNASASEPSGSK</sequence>
<dbReference type="InterPro" id="IPR006935">
    <property type="entry name" value="Helicase/UvrB_N"/>
</dbReference>
<keyword evidence="2" id="KW-0808">Transferase</keyword>
<dbReference type="EMBL" id="PP977170">
    <property type="protein sequence ID" value="XCO01018.1"/>
    <property type="molecule type" value="Genomic_RNA"/>
</dbReference>
<dbReference type="GO" id="GO:0005524">
    <property type="term" value="F:ATP binding"/>
    <property type="evidence" value="ECO:0007669"/>
    <property type="project" value="InterPro"/>
</dbReference>
<organism evidence="6">
    <name type="scientific">Rhizoctonia solani hypovirus Rs31</name>
    <dbReference type="NCBI Taxonomy" id="3232012"/>
    <lineage>
        <taxon>Viruses</taxon>
        <taxon>Riboviria</taxon>
        <taxon>Orthornavirae</taxon>
        <taxon>Pisuviricota</taxon>
        <taxon>Duplopiviricetes</taxon>
        <taxon>Durnavirales</taxon>
        <taxon>Hypoviridae</taxon>
        <taxon>Hypovirus</taxon>
    </lineage>
</organism>
<keyword evidence="1" id="KW-0696">RNA-directed RNA polymerase</keyword>
<evidence type="ECO:0000256" key="3">
    <source>
        <dbReference type="ARBA" id="ARBA00022695"/>
    </source>
</evidence>
<evidence type="ECO:0000256" key="2">
    <source>
        <dbReference type="ARBA" id="ARBA00022679"/>
    </source>
</evidence>
<dbReference type="Pfam" id="PF04851">
    <property type="entry name" value="ResIII"/>
    <property type="match status" value="1"/>
</dbReference>
<name>A0AAU8MIY8_9VIRU</name>
<dbReference type="InterPro" id="IPR043502">
    <property type="entry name" value="DNA/RNA_pol_sf"/>
</dbReference>
<dbReference type="Gene3D" id="3.40.50.300">
    <property type="entry name" value="P-loop containing nucleotide triphosphate hydrolases"/>
    <property type="match status" value="2"/>
</dbReference>
<evidence type="ECO:0000313" key="6">
    <source>
        <dbReference type="EMBL" id="XCO01018.1"/>
    </source>
</evidence>
<feature type="coiled-coil region" evidence="4">
    <location>
        <begin position="1963"/>
        <end position="1990"/>
    </location>
</feature>
<dbReference type="GO" id="GO:0016787">
    <property type="term" value="F:hydrolase activity"/>
    <property type="evidence" value="ECO:0007669"/>
    <property type="project" value="InterPro"/>
</dbReference>
<feature type="domain" description="Helicase ATP-binding" evidence="5">
    <location>
        <begin position="1450"/>
        <end position="1613"/>
    </location>
</feature>
<accession>A0AAU8MIY8</accession>
<dbReference type="GO" id="GO:0003677">
    <property type="term" value="F:DNA binding"/>
    <property type="evidence" value="ECO:0007669"/>
    <property type="project" value="InterPro"/>
</dbReference>
<reference evidence="6" key="1">
    <citation type="submission" date="2024-07" db="EMBL/GenBank/DDBJ databases">
        <title>Rhizoctonia solani hypovirus Rs31 from AG-4 HG III isolate Rs31.</title>
        <authorList>
            <person name="Shi R."/>
            <person name="Li Y."/>
        </authorList>
    </citation>
    <scope>NUCLEOTIDE SEQUENCE</scope>
    <source>
        <strain evidence="6">Rs31</strain>
    </source>
</reference>
<proteinExistence type="predicted"/>
<evidence type="ECO:0000256" key="4">
    <source>
        <dbReference type="SAM" id="Coils"/>
    </source>
</evidence>
<dbReference type="GO" id="GO:0003968">
    <property type="term" value="F:RNA-directed RNA polymerase activity"/>
    <property type="evidence" value="ECO:0007669"/>
    <property type="project" value="UniProtKB-KW"/>
</dbReference>
<evidence type="ECO:0000259" key="5">
    <source>
        <dbReference type="PROSITE" id="PS51192"/>
    </source>
</evidence>